<dbReference type="InterPro" id="IPR003960">
    <property type="entry name" value="ATPase_AAA_CS"/>
</dbReference>
<comment type="catalytic activity">
    <reaction evidence="11">
        <text>ATP + H2O = ADP + phosphate + H(+)</text>
        <dbReference type="Rhea" id="RHEA:13065"/>
        <dbReference type="ChEBI" id="CHEBI:15377"/>
        <dbReference type="ChEBI" id="CHEBI:15378"/>
        <dbReference type="ChEBI" id="CHEBI:30616"/>
        <dbReference type="ChEBI" id="CHEBI:43474"/>
        <dbReference type="ChEBI" id="CHEBI:456216"/>
    </reaction>
    <physiologicalReaction direction="left-to-right" evidence="11">
        <dbReference type="Rhea" id="RHEA:13066"/>
    </physiologicalReaction>
</comment>
<comment type="similarity">
    <text evidence="2">Belongs to the AAA ATPase family. BCS1 subfamily.</text>
</comment>
<evidence type="ECO:0000256" key="5">
    <source>
        <dbReference type="ARBA" id="ARBA00022792"/>
    </source>
</evidence>
<dbReference type="SMART" id="SM00382">
    <property type="entry name" value="AAA"/>
    <property type="match status" value="1"/>
</dbReference>
<evidence type="ECO:0000313" key="16">
    <source>
        <dbReference type="EMBL" id="KAH7359143.1"/>
    </source>
</evidence>
<dbReference type="InterPro" id="IPR014851">
    <property type="entry name" value="BCS1_N"/>
</dbReference>
<dbReference type="GO" id="GO:0005743">
    <property type="term" value="C:mitochondrial inner membrane"/>
    <property type="evidence" value="ECO:0007669"/>
    <property type="project" value="UniProtKB-SubCell"/>
</dbReference>
<dbReference type="GO" id="GO:0016887">
    <property type="term" value="F:ATP hydrolysis activity"/>
    <property type="evidence" value="ECO:0007669"/>
    <property type="project" value="InterPro"/>
</dbReference>
<feature type="compositionally biased region" description="Basic and acidic residues" evidence="13">
    <location>
        <begin position="645"/>
        <end position="655"/>
    </location>
</feature>
<dbReference type="InterPro" id="IPR027417">
    <property type="entry name" value="P-loop_NTPase"/>
</dbReference>
<keyword evidence="17" id="KW-1185">Reference proteome</keyword>
<keyword evidence="3" id="KW-0812">Transmembrane</keyword>
<feature type="compositionally biased region" description="Basic and acidic residues" evidence="13">
    <location>
        <begin position="607"/>
        <end position="618"/>
    </location>
</feature>
<feature type="region of interest" description="Disordered" evidence="13">
    <location>
        <begin position="554"/>
        <end position="671"/>
    </location>
</feature>
<evidence type="ECO:0000259" key="14">
    <source>
        <dbReference type="SMART" id="SM00382"/>
    </source>
</evidence>
<dbReference type="InterPro" id="IPR003959">
    <property type="entry name" value="ATPase_AAA_core"/>
</dbReference>
<dbReference type="PROSITE" id="PS00674">
    <property type="entry name" value="AAA"/>
    <property type="match status" value="1"/>
</dbReference>
<evidence type="ECO:0000256" key="9">
    <source>
        <dbReference type="ARBA" id="ARBA00023128"/>
    </source>
</evidence>
<evidence type="ECO:0000256" key="7">
    <source>
        <dbReference type="ARBA" id="ARBA00022840"/>
    </source>
</evidence>
<feature type="compositionally biased region" description="Basic and acidic residues" evidence="13">
    <location>
        <begin position="554"/>
        <end position="593"/>
    </location>
</feature>
<dbReference type="InterPro" id="IPR003593">
    <property type="entry name" value="AAA+_ATPase"/>
</dbReference>
<evidence type="ECO:0000256" key="13">
    <source>
        <dbReference type="SAM" id="MobiDB-lite"/>
    </source>
</evidence>
<evidence type="ECO:0000259" key="15">
    <source>
        <dbReference type="SMART" id="SM01024"/>
    </source>
</evidence>
<reference evidence="16" key="1">
    <citation type="journal article" date="2021" name="Nat. Commun.">
        <title>Genetic determinants of endophytism in the Arabidopsis root mycobiome.</title>
        <authorList>
            <person name="Mesny F."/>
            <person name="Miyauchi S."/>
            <person name="Thiergart T."/>
            <person name="Pickel B."/>
            <person name="Atanasova L."/>
            <person name="Karlsson M."/>
            <person name="Huettel B."/>
            <person name="Barry K.W."/>
            <person name="Haridas S."/>
            <person name="Chen C."/>
            <person name="Bauer D."/>
            <person name="Andreopoulos W."/>
            <person name="Pangilinan J."/>
            <person name="LaButti K."/>
            <person name="Riley R."/>
            <person name="Lipzen A."/>
            <person name="Clum A."/>
            <person name="Drula E."/>
            <person name="Henrissat B."/>
            <person name="Kohler A."/>
            <person name="Grigoriev I.V."/>
            <person name="Martin F.M."/>
            <person name="Hacquard S."/>
        </authorList>
    </citation>
    <scope>NUCLEOTIDE SEQUENCE</scope>
    <source>
        <strain evidence="16">MPI-CAGE-AT-0016</strain>
    </source>
</reference>
<feature type="domain" description="AAA+ ATPase" evidence="14">
    <location>
        <begin position="294"/>
        <end position="453"/>
    </location>
</feature>
<keyword evidence="4 12" id="KW-0547">Nucleotide-binding</keyword>
<protein>
    <submittedName>
        <fullName evidence="16">Mitochondrial chaperone BCS1</fullName>
    </submittedName>
</protein>
<keyword evidence="5" id="KW-0999">Mitochondrion inner membrane</keyword>
<dbReference type="InterPro" id="IPR057495">
    <property type="entry name" value="AAA_lid_BCS1"/>
</dbReference>
<keyword evidence="7 12" id="KW-0067">ATP-binding</keyword>
<evidence type="ECO:0000256" key="4">
    <source>
        <dbReference type="ARBA" id="ARBA00022741"/>
    </source>
</evidence>
<evidence type="ECO:0000256" key="10">
    <source>
        <dbReference type="ARBA" id="ARBA00023136"/>
    </source>
</evidence>
<dbReference type="SUPFAM" id="SSF52540">
    <property type="entry name" value="P-loop containing nucleoside triphosphate hydrolases"/>
    <property type="match status" value="1"/>
</dbReference>
<dbReference type="GO" id="GO:0005524">
    <property type="term" value="F:ATP binding"/>
    <property type="evidence" value="ECO:0007669"/>
    <property type="project" value="UniProtKB-KW"/>
</dbReference>
<dbReference type="Proteomes" id="UP000813385">
    <property type="component" value="Unassembled WGS sequence"/>
</dbReference>
<dbReference type="AlphaFoldDB" id="A0A8K0TIQ9"/>
<evidence type="ECO:0000256" key="3">
    <source>
        <dbReference type="ARBA" id="ARBA00022692"/>
    </source>
</evidence>
<evidence type="ECO:0000256" key="11">
    <source>
        <dbReference type="ARBA" id="ARBA00048778"/>
    </source>
</evidence>
<dbReference type="Pfam" id="PF00004">
    <property type="entry name" value="AAA"/>
    <property type="match status" value="2"/>
</dbReference>
<keyword evidence="8" id="KW-1133">Transmembrane helix</keyword>
<keyword evidence="9" id="KW-0496">Mitochondrion</keyword>
<evidence type="ECO:0000256" key="2">
    <source>
        <dbReference type="ARBA" id="ARBA00007448"/>
    </source>
</evidence>
<comment type="caution">
    <text evidence="16">The sequence shown here is derived from an EMBL/GenBank/DDBJ whole genome shotgun (WGS) entry which is preliminary data.</text>
</comment>
<evidence type="ECO:0000256" key="12">
    <source>
        <dbReference type="RuleBase" id="RU003651"/>
    </source>
</evidence>
<dbReference type="EMBL" id="JAGPXD010000004">
    <property type="protein sequence ID" value="KAH7359143.1"/>
    <property type="molecule type" value="Genomic_DNA"/>
</dbReference>
<comment type="subcellular location">
    <subcellularLocation>
        <location evidence="1">Mitochondrion inner membrane</location>
        <topology evidence="1">Single-pass membrane protein</topology>
    </subcellularLocation>
</comment>
<dbReference type="Pfam" id="PF08740">
    <property type="entry name" value="BCS1_N"/>
    <property type="match status" value="1"/>
</dbReference>
<keyword evidence="10" id="KW-0472">Membrane</keyword>
<dbReference type="Gene3D" id="3.40.50.300">
    <property type="entry name" value="P-loop containing nucleotide triphosphate hydrolases"/>
    <property type="match status" value="1"/>
</dbReference>
<gene>
    <name evidence="16" type="ORF">B0T11DRAFT_112602</name>
</gene>
<evidence type="ECO:0000256" key="8">
    <source>
        <dbReference type="ARBA" id="ARBA00022989"/>
    </source>
</evidence>
<keyword evidence="6" id="KW-0378">Hydrolase</keyword>
<sequence length="671" mass="73064">MTTMGSSCAGAGPGADAPFAALPTSPANTAIIEFFFPGFGIISGGLQRYLGIDLNVYIPLVILAGAGIFSWRYFSDYVWGLVEAYLMSSVEIRTDDEIYNMLMAWVADQNFSKKSRRFIANTNLNSRSWYLWRWSDDDDEETGDEGDVASANHGKAKKALSYTPSFGSHSFWYNGRLLRFRRSQDRNQQGYLTSSEREEISIACFGRSPAILKQLLLEARAEYLRKDTKKTMIYRGGIRSGSTDPTWQRCMARTARPFSTVILNEKKKQEIIDDVAEYLSPATRNWYSNRGIPWRRGYLLAGPPGTGKSSLSLALAGHFKMRIYIVSLSSPTANEESLMTLFTDLPQRCVVLLEDIDTAGLTHTREENGKVIAATPAPAAASDAPVPGQVTMGAPATPPNTRLSLSGLLNILDGVASQEGRVLIMTTNHIEKLDRALIRPGRVDMIVQFSLADREIIGAIFRAIHAPLEGDDGPKTVSTAPTVLSTPEVDEAAEKAAAKKLEETLERVNSLSSVFADKIPAHEFSPAEIQGFLLKHKRDPQAAIDGALDWEKAKEDKAKEEKEKEEKAKTAAAEDKAKADEKTQEKVQSDKTTVDPPKAAEIVAEAGKADESSAEKSAPEVSETPGPSLEVSASSSADQPPEADAEPRSTGDKARPKGSASDSGYDTPGDI</sequence>
<feature type="domain" description="BCS1 N-terminal" evidence="15">
    <location>
        <begin position="62"/>
        <end position="261"/>
    </location>
</feature>
<evidence type="ECO:0000313" key="17">
    <source>
        <dbReference type="Proteomes" id="UP000813385"/>
    </source>
</evidence>
<accession>A0A8K0TIQ9</accession>
<dbReference type="InterPro" id="IPR050747">
    <property type="entry name" value="Mitochondrial_chaperone_BCS1"/>
</dbReference>
<evidence type="ECO:0000256" key="1">
    <source>
        <dbReference type="ARBA" id="ARBA00004434"/>
    </source>
</evidence>
<name>A0A8K0TIQ9_9PEZI</name>
<proteinExistence type="inferred from homology"/>
<evidence type="ECO:0000256" key="6">
    <source>
        <dbReference type="ARBA" id="ARBA00022801"/>
    </source>
</evidence>
<dbReference type="PANTHER" id="PTHR23070">
    <property type="entry name" value="BCS1 AAA-TYPE ATPASE"/>
    <property type="match status" value="1"/>
</dbReference>
<dbReference type="Pfam" id="PF25426">
    <property type="entry name" value="AAA_lid_BCS1"/>
    <property type="match status" value="1"/>
</dbReference>
<dbReference type="SMART" id="SM01024">
    <property type="entry name" value="BCS1_N"/>
    <property type="match status" value="1"/>
</dbReference>
<organism evidence="16 17">
    <name type="scientific">Plectosphaerella cucumerina</name>
    <dbReference type="NCBI Taxonomy" id="40658"/>
    <lineage>
        <taxon>Eukaryota</taxon>
        <taxon>Fungi</taxon>
        <taxon>Dikarya</taxon>
        <taxon>Ascomycota</taxon>
        <taxon>Pezizomycotina</taxon>
        <taxon>Sordariomycetes</taxon>
        <taxon>Hypocreomycetidae</taxon>
        <taxon>Glomerellales</taxon>
        <taxon>Plectosphaerellaceae</taxon>
        <taxon>Plectosphaerella</taxon>
    </lineage>
</organism>
<dbReference type="OrthoDB" id="10251412at2759"/>